<dbReference type="InterPro" id="IPR024463">
    <property type="entry name" value="Transposase_TnpC_homeodom"/>
</dbReference>
<dbReference type="HOGENOM" id="CLU_1433889_0_0_6"/>
<evidence type="ECO:0000313" key="3">
    <source>
        <dbReference type="EMBL" id="AHE98718.1"/>
    </source>
</evidence>
<organism evidence="3 4">
    <name type="scientific">Thioalkalivibrio paradoxus ARh 1</name>
    <dbReference type="NCBI Taxonomy" id="713585"/>
    <lineage>
        <taxon>Bacteria</taxon>
        <taxon>Pseudomonadati</taxon>
        <taxon>Pseudomonadota</taxon>
        <taxon>Gammaproteobacteria</taxon>
        <taxon>Chromatiales</taxon>
        <taxon>Ectothiorhodospiraceae</taxon>
        <taxon>Thioalkalivibrio</taxon>
    </lineage>
</organism>
<evidence type="ECO:0000256" key="1">
    <source>
        <dbReference type="SAM" id="MobiDB-lite"/>
    </source>
</evidence>
<reference evidence="3 4" key="1">
    <citation type="submission" date="2013-12" db="EMBL/GenBank/DDBJ databases">
        <authorList>
            <consortium name="DOE Joint Genome Institute"/>
            <person name="Muyzer G."/>
            <person name="Huntemann M."/>
            <person name="Han J."/>
            <person name="Chen A."/>
            <person name="Kyrpides N."/>
            <person name="Mavromatis K."/>
            <person name="Markowitz V."/>
            <person name="Palaniappan K."/>
            <person name="Ivanova N."/>
            <person name="Schaumberg A."/>
            <person name="Pati A."/>
            <person name="Liolios K."/>
            <person name="Nordberg H.P."/>
            <person name="Cantor M.N."/>
            <person name="Hua S.X."/>
            <person name="Woyke T."/>
        </authorList>
    </citation>
    <scope>NUCLEOTIDE SEQUENCE [LARGE SCALE GENOMIC DNA]</scope>
    <source>
        <strain evidence="3 4">ARh 1</strain>
    </source>
</reference>
<dbReference type="RefSeq" id="WP_006748072.1">
    <property type="nucleotide sequence ID" value="NZ_CP007029.1"/>
</dbReference>
<dbReference type="Pfam" id="PF13007">
    <property type="entry name" value="LZ_Tnp_IS66"/>
    <property type="match status" value="1"/>
</dbReference>
<accession>G4DJQ9</accession>
<dbReference type="STRING" id="713585.THITH_11195"/>
<dbReference type="EMBL" id="CP007029">
    <property type="protein sequence ID" value="AHE98718.1"/>
    <property type="molecule type" value="Genomic_DNA"/>
</dbReference>
<name>G4DJQ9_9GAMM</name>
<feature type="compositionally biased region" description="Basic and acidic residues" evidence="1">
    <location>
        <begin position="109"/>
        <end position="120"/>
    </location>
</feature>
<feature type="region of interest" description="Disordered" evidence="1">
    <location>
        <begin position="106"/>
        <end position="129"/>
    </location>
</feature>
<proteinExistence type="predicted"/>
<keyword evidence="4" id="KW-1185">Reference proteome</keyword>
<dbReference type="Proteomes" id="UP000005289">
    <property type="component" value="Chromosome"/>
</dbReference>
<evidence type="ECO:0000313" key="4">
    <source>
        <dbReference type="Proteomes" id="UP000005289"/>
    </source>
</evidence>
<evidence type="ECO:0000259" key="2">
    <source>
        <dbReference type="Pfam" id="PF13007"/>
    </source>
</evidence>
<feature type="domain" description="Transposase TnpC homeodomain" evidence="2">
    <location>
        <begin position="61"/>
        <end position="136"/>
    </location>
</feature>
<dbReference type="AlphaFoldDB" id="G4DJQ9"/>
<sequence length="189" mass="21587">MPEAAQKLPKDPAELHAIIARMAAEKVAREQRFEAELQARDAELRVRNETIDKLDRKIELLLERLDLLRHQRFGPKADRVAREQLALFDEAELNVLIEELDAQIAEAKAPPRSERTEPKKQTPKRKPLPAHLPRVERILDLSEAEQAALAETHVRIGFDESEQLGVLPKQYYVIKIGVCQRSCPLFHAA</sequence>
<protein>
    <submittedName>
        <fullName evidence="3">Transposase IS66</fullName>
    </submittedName>
</protein>
<gene>
    <name evidence="3" type="ORF">THITH_11195</name>
</gene>
<dbReference type="KEGG" id="tti:THITH_11195"/>